<keyword evidence="2 9" id="KW-0436">Ligase</keyword>
<dbReference type="Gene3D" id="3.30.930.10">
    <property type="entry name" value="Bira Bifunctional Protein, Domain 2"/>
    <property type="match status" value="1"/>
</dbReference>
<dbReference type="GO" id="GO:0005524">
    <property type="term" value="F:ATP binding"/>
    <property type="evidence" value="ECO:0007669"/>
    <property type="project" value="UniProtKB-KW"/>
</dbReference>
<evidence type="ECO:0000259" key="8">
    <source>
        <dbReference type="Pfam" id="PF03129"/>
    </source>
</evidence>
<dbReference type="SUPFAM" id="SSF55681">
    <property type="entry name" value="Class II aaRS and biotin synthetases"/>
    <property type="match status" value="1"/>
</dbReference>
<dbReference type="GO" id="GO:0004827">
    <property type="term" value="F:proline-tRNA ligase activity"/>
    <property type="evidence" value="ECO:0007669"/>
    <property type="project" value="UniProtKB-EC"/>
</dbReference>
<sequence>MRGVEVGHIFKLGTKYSEAMNCTFVDKEGKSHPIQMGCYGIGVERTAAAVIEQHYDENGIKWPLSVAPYHVIVVPVNMKKEEQVENAEKIYKQLESIGVETILDDRDERPGFKFKDAELIGIPMRITVGKDIVEGKVEFILRETGEKELIALEDIEARVREEFKKNNVRL</sequence>
<dbReference type="CDD" id="cd00861">
    <property type="entry name" value="ProRS_anticodon_short"/>
    <property type="match status" value="1"/>
</dbReference>
<keyword evidence="4" id="KW-0067">ATP-binding</keyword>
<keyword evidence="1" id="KW-0963">Cytoplasm</keyword>
<dbReference type="PANTHER" id="PTHR42753:SF2">
    <property type="entry name" value="PROLINE--TRNA LIGASE"/>
    <property type="match status" value="1"/>
</dbReference>
<evidence type="ECO:0000313" key="9">
    <source>
        <dbReference type="EMBL" id="MPM70958.1"/>
    </source>
</evidence>
<dbReference type="PANTHER" id="PTHR42753">
    <property type="entry name" value="MITOCHONDRIAL RIBOSOME PROTEIN L39/PROLYL-TRNA LIGASE FAMILY MEMBER"/>
    <property type="match status" value="1"/>
</dbReference>
<dbReference type="GO" id="GO:0005829">
    <property type="term" value="C:cytosol"/>
    <property type="evidence" value="ECO:0007669"/>
    <property type="project" value="TreeGrafter"/>
</dbReference>
<evidence type="ECO:0000256" key="3">
    <source>
        <dbReference type="ARBA" id="ARBA00022741"/>
    </source>
</evidence>
<dbReference type="Pfam" id="PF03129">
    <property type="entry name" value="HGTP_anticodon"/>
    <property type="match status" value="1"/>
</dbReference>
<feature type="domain" description="Aminoacyl-tRNA synthetase class II (G/ P/ S/T)" evidence="7">
    <location>
        <begin position="2"/>
        <end position="54"/>
    </location>
</feature>
<evidence type="ECO:0000256" key="5">
    <source>
        <dbReference type="ARBA" id="ARBA00022917"/>
    </source>
</evidence>
<dbReference type="GO" id="GO:0006433">
    <property type="term" value="P:prolyl-tRNA aminoacylation"/>
    <property type="evidence" value="ECO:0007669"/>
    <property type="project" value="TreeGrafter"/>
</dbReference>
<keyword evidence="3" id="KW-0547">Nucleotide-binding</keyword>
<gene>
    <name evidence="9" type="primary">proS_35</name>
    <name evidence="9" type="ORF">SDC9_117921</name>
</gene>
<dbReference type="Pfam" id="PF00587">
    <property type="entry name" value="tRNA-synt_2b"/>
    <property type="match status" value="1"/>
</dbReference>
<feature type="domain" description="Anticodon-binding" evidence="8">
    <location>
        <begin position="70"/>
        <end position="161"/>
    </location>
</feature>
<reference evidence="9" key="1">
    <citation type="submission" date="2019-08" db="EMBL/GenBank/DDBJ databases">
        <authorList>
            <person name="Kucharzyk K."/>
            <person name="Murdoch R.W."/>
            <person name="Higgins S."/>
            <person name="Loffler F."/>
        </authorList>
    </citation>
    <scope>NUCLEOTIDE SEQUENCE</scope>
</reference>
<dbReference type="InterPro" id="IPR036621">
    <property type="entry name" value="Anticodon-bd_dom_sf"/>
</dbReference>
<dbReference type="FunFam" id="3.40.50.800:FF:000011">
    <property type="entry name" value="Proline--tRNA ligase"/>
    <property type="match status" value="1"/>
</dbReference>
<comment type="caution">
    <text evidence="9">The sequence shown here is derived from an EMBL/GenBank/DDBJ whole genome shotgun (WGS) entry which is preliminary data.</text>
</comment>
<dbReference type="InterPro" id="IPR004154">
    <property type="entry name" value="Anticodon-bd"/>
</dbReference>
<keyword evidence="5" id="KW-0648">Protein biosynthesis</keyword>
<dbReference type="EMBL" id="VSSQ01023811">
    <property type="protein sequence ID" value="MPM70958.1"/>
    <property type="molecule type" value="Genomic_DNA"/>
</dbReference>
<dbReference type="InterPro" id="IPR050062">
    <property type="entry name" value="Pro-tRNA_synthetase"/>
</dbReference>
<evidence type="ECO:0000259" key="7">
    <source>
        <dbReference type="Pfam" id="PF00587"/>
    </source>
</evidence>
<dbReference type="InterPro" id="IPR002314">
    <property type="entry name" value="aa-tRNA-synt_IIb"/>
</dbReference>
<accession>A0A645C0W0</accession>
<dbReference type="AlphaFoldDB" id="A0A645C0W0"/>
<evidence type="ECO:0000256" key="4">
    <source>
        <dbReference type="ARBA" id="ARBA00022840"/>
    </source>
</evidence>
<evidence type="ECO:0000256" key="1">
    <source>
        <dbReference type="ARBA" id="ARBA00022490"/>
    </source>
</evidence>
<evidence type="ECO:0000256" key="6">
    <source>
        <dbReference type="ARBA" id="ARBA00023146"/>
    </source>
</evidence>
<dbReference type="Gene3D" id="3.40.50.800">
    <property type="entry name" value="Anticodon-binding domain"/>
    <property type="match status" value="1"/>
</dbReference>
<proteinExistence type="predicted"/>
<dbReference type="SUPFAM" id="SSF52954">
    <property type="entry name" value="Class II aaRS ABD-related"/>
    <property type="match status" value="1"/>
</dbReference>
<evidence type="ECO:0000256" key="2">
    <source>
        <dbReference type="ARBA" id="ARBA00022598"/>
    </source>
</evidence>
<dbReference type="InterPro" id="IPR045864">
    <property type="entry name" value="aa-tRNA-synth_II/BPL/LPL"/>
</dbReference>
<keyword evidence="6" id="KW-0030">Aminoacyl-tRNA synthetase</keyword>
<organism evidence="9">
    <name type="scientific">bioreactor metagenome</name>
    <dbReference type="NCBI Taxonomy" id="1076179"/>
    <lineage>
        <taxon>unclassified sequences</taxon>
        <taxon>metagenomes</taxon>
        <taxon>ecological metagenomes</taxon>
    </lineage>
</organism>
<protein>
    <submittedName>
        <fullName evidence="9">Proline--tRNA ligase</fullName>
        <ecNumber evidence="9">6.1.1.15</ecNumber>
    </submittedName>
</protein>
<dbReference type="InterPro" id="IPR044140">
    <property type="entry name" value="ProRS_anticodon_short"/>
</dbReference>
<dbReference type="EC" id="6.1.1.15" evidence="9"/>
<name>A0A645C0W0_9ZZZZ</name>